<sequence length="435" mass="44838">MTRAAPGVRGGAYTHAVTVPTPTPASTPPAGRDVLAYPEFRAMLIAAVTSTLASRAVALTVAYQMYQLTKDPLTLGLLGLVEAIPALSLALLGGVVADRTDRRRILLLTIGVEVLCAALFALYAPHAQAGGIWPLLALIFALGIARGFSDPALPAFQAQVVPRELLLRASAWRSSAWQAAGIIGPALGGALYAWRGPQGAYTVAFVLFLISLGCVLYVKSKGRPAFTPGEPLGQSIKAGLAFVLQRQVLVGSMALDLFSVLFGGAIALLPVFASDILRVGPTGLGLLVAAPSVGALAVMLLATRRPPGRGAGRTLLLAVAGFGVSMIVFGLSHNLALSVLALVAAGVFDGISMVIRSATLQLNTPDHMRGRVNAVSGMFIGASNELGAFESGIAARLLGTARSVWLGGIVTLIVVAATAALAPELRAMNLTDIED</sequence>
<dbReference type="EMBL" id="BMQG01000017">
    <property type="protein sequence ID" value="GGM55190.1"/>
    <property type="molecule type" value="Genomic_DNA"/>
</dbReference>
<dbReference type="GO" id="GO:0005886">
    <property type="term" value="C:plasma membrane"/>
    <property type="evidence" value="ECO:0007669"/>
    <property type="project" value="UniProtKB-SubCell"/>
</dbReference>
<feature type="transmembrane region" description="Helical" evidence="8">
    <location>
        <begin position="130"/>
        <end position="148"/>
    </location>
</feature>
<dbReference type="InterPro" id="IPR010290">
    <property type="entry name" value="TM_effector"/>
</dbReference>
<feature type="transmembrane region" description="Helical" evidence="8">
    <location>
        <begin position="200"/>
        <end position="218"/>
    </location>
</feature>
<feature type="transmembrane region" description="Helical" evidence="8">
    <location>
        <begin position="248"/>
        <end position="272"/>
    </location>
</feature>
<evidence type="ECO:0000256" key="3">
    <source>
        <dbReference type="ARBA" id="ARBA00022475"/>
    </source>
</evidence>
<evidence type="ECO:0000256" key="5">
    <source>
        <dbReference type="ARBA" id="ARBA00022989"/>
    </source>
</evidence>
<feature type="transmembrane region" description="Helical" evidence="8">
    <location>
        <begin position="337"/>
        <end position="355"/>
    </location>
</feature>
<comment type="caution">
    <text evidence="10">The sequence shown here is derived from an EMBL/GenBank/DDBJ whole genome shotgun (WGS) entry which is preliminary data.</text>
</comment>
<protein>
    <submittedName>
        <fullName evidence="10">MFS transporter</fullName>
    </submittedName>
</protein>
<feature type="domain" description="Major facilitator superfamily (MFS) profile" evidence="9">
    <location>
        <begin position="35"/>
        <end position="426"/>
    </location>
</feature>
<organism evidence="10 11">
    <name type="scientific">Deinococcus arenae</name>
    <dbReference type="NCBI Taxonomy" id="1452751"/>
    <lineage>
        <taxon>Bacteria</taxon>
        <taxon>Thermotogati</taxon>
        <taxon>Deinococcota</taxon>
        <taxon>Deinococci</taxon>
        <taxon>Deinococcales</taxon>
        <taxon>Deinococcaceae</taxon>
        <taxon>Deinococcus</taxon>
    </lineage>
</organism>
<dbReference type="InterPro" id="IPR020846">
    <property type="entry name" value="MFS_dom"/>
</dbReference>
<dbReference type="CDD" id="cd06173">
    <property type="entry name" value="MFS_MefA_like"/>
    <property type="match status" value="1"/>
</dbReference>
<feature type="transmembrane region" description="Helical" evidence="8">
    <location>
        <begin position="314"/>
        <end position="331"/>
    </location>
</feature>
<feature type="transmembrane region" description="Helical" evidence="8">
    <location>
        <begin position="42"/>
        <end position="66"/>
    </location>
</feature>
<feature type="transmembrane region" description="Helical" evidence="8">
    <location>
        <begin position="404"/>
        <end position="422"/>
    </location>
</feature>
<gene>
    <name evidence="10" type="primary">tetV</name>
    <name evidence="10" type="ORF">GCM10008956_33880</name>
</gene>
<feature type="transmembrane region" description="Helical" evidence="8">
    <location>
        <begin position="72"/>
        <end position="93"/>
    </location>
</feature>
<comment type="subcellular location">
    <subcellularLocation>
        <location evidence="1">Cell membrane</location>
        <topology evidence="1">Multi-pass membrane protein</topology>
    </subcellularLocation>
</comment>
<dbReference type="AlphaFoldDB" id="A0A8H9GTM7"/>
<reference evidence="11" key="1">
    <citation type="journal article" date="2019" name="Int. J. Syst. Evol. Microbiol.">
        <title>The Global Catalogue of Microorganisms (GCM) 10K type strain sequencing project: providing services to taxonomists for standard genome sequencing and annotation.</title>
        <authorList>
            <consortium name="The Broad Institute Genomics Platform"/>
            <consortium name="The Broad Institute Genome Sequencing Center for Infectious Disease"/>
            <person name="Wu L."/>
            <person name="Ma J."/>
        </authorList>
    </citation>
    <scope>NUCLEOTIDE SEQUENCE [LARGE SCALE GENOMIC DNA]</scope>
    <source>
        <strain evidence="11">JCM 31047</strain>
    </source>
</reference>
<feature type="transmembrane region" description="Helical" evidence="8">
    <location>
        <begin position="105"/>
        <end position="124"/>
    </location>
</feature>
<dbReference type="InterPro" id="IPR036259">
    <property type="entry name" value="MFS_trans_sf"/>
</dbReference>
<keyword evidence="4 8" id="KW-0812">Transmembrane</keyword>
<evidence type="ECO:0000259" key="9">
    <source>
        <dbReference type="PROSITE" id="PS50850"/>
    </source>
</evidence>
<evidence type="ECO:0000256" key="6">
    <source>
        <dbReference type="ARBA" id="ARBA00023136"/>
    </source>
</evidence>
<evidence type="ECO:0000256" key="7">
    <source>
        <dbReference type="SAM" id="MobiDB-lite"/>
    </source>
</evidence>
<keyword evidence="11" id="KW-1185">Reference proteome</keyword>
<evidence type="ECO:0000256" key="1">
    <source>
        <dbReference type="ARBA" id="ARBA00004651"/>
    </source>
</evidence>
<dbReference type="PANTHER" id="PTHR23513:SF9">
    <property type="entry name" value="ENTEROBACTIN EXPORTER ENTS"/>
    <property type="match status" value="1"/>
</dbReference>
<dbReference type="Pfam" id="PF05977">
    <property type="entry name" value="MFS_3"/>
    <property type="match status" value="1"/>
</dbReference>
<dbReference type="PROSITE" id="PS50850">
    <property type="entry name" value="MFS"/>
    <property type="match status" value="1"/>
</dbReference>
<accession>A0A8H9GTM7</accession>
<evidence type="ECO:0000256" key="4">
    <source>
        <dbReference type="ARBA" id="ARBA00022692"/>
    </source>
</evidence>
<feature type="region of interest" description="Disordered" evidence="7">
    <location>
        <begin position="1"/>
        <end position="30"/>
    </location>
</feature>
<dbReference type="Proteomes" id="UP000600547">
    <property type="component" value="Unassembled WGS sequence"/>
</dbReference>
<dbReference type="GO" id="GO:0022857">
    <property type="term" value="F:transmembrane transporter activity"/>
    <property type="evidence" value="ECO:0007669"/>
    <property type="project" value="InterPro"/>
</dbReference>
<dbReference type="Gene3D" id="1.20.1250.20">
    <property type="entry name" value="MFS general substrate transporter like domains"/>
    <property type="match status" value="1"/>
</dbReference>
<dbReference type="PANTHER" id="PTHR23513">
    <property type="entry name" value="INTEGRAL MEMBRANE EFFLUX PROTEIN-RELATED"/>
    <property type="match status" value="1"/>
</dbReference>
<dbReference type="SUPFAM" id="SSF103473">
    <property type="entry name" value="MFS general substrate transporter"/>
    <property type="match status" value="1"/>
</dbReference>
<proteinExistence type="predicted"/>
<evidence type="ECO:0000256" key="8">
    <source>
        <dbReference type="SAM" id="Phobius"/>
    </source>
</evidence>
<keyword evidence="6 8" id="KW-0472">Membrane</keyword>
<keyword evidence="2" id="KW-0813">Transport</keyword>
<feature type="transmembrane region" description="Helical" evidence="8">
    <location>
        <begin position="284"/>
        <end position="302"/>
    </location>
</feature>
<keyword evidence="3" id="KW-1003">Cell membrane</keyword>
<feature type="transmembrane region" description="Helical" evidence="8">
    <location>
        <begin position="176"/>
        <end position="194"/>
    </location>
</feature>
<evidence type="ECO:0000256" key="2">
    <source>
        <dbReference type="ARBA" id="ARBA00022448"/>
    </source>
</evidence>
<evidence type="ECO:0000313" key="10">
    <source>
        <dbReference type="EMBL" id="GGM55190.1"/>
    </source>
</evidence>
<keyword evidence="5 8" id="KW-1133">Transmembrane helix</keyword>
<evidence type="ECO:0000313" key="11">
    <source>
        <dbReference type="Proteomes" id="UP000600547"/>
    </source>
</evidence>
<name>A0A8H9GTM7_9DEIO</name>